<accession>A0A5K0VJW6</accession>
<sequence>MIGPFSPTCFSAPDAEPTTSNSKNMNKSQNLITCIYHLQQQDGSSGGGQQNHPSLLTLTWSKTLLGHSLTVHLDGSAFTIDISPPSPLRLFRPKRGSKPLAHANLFWSFARARFDHGPEPTRNFYLCVVTAGRAALLLGDMPDEALRHAEVADLPDPSPSALVSRREHVFGRRNYATTARFGGTGREHEIGIECSGGEGKEAKLVVRVDGKSVLAVKKLAWKFRGNQRVVVDGSTVEIFWDVYNWLFNGGGHAVFIFQAGGGSGGGVALGGVWPELVVKGPEKKLLRKSVSSRSTESASSVLQWAGSFSESSNQSWGSPNSGFSLLLYAWRSDKK</sequence>
<dbReference type="OrthoDB" id="1913958at2759"/>
<name>A0A5K0VJW6_9MAGN</name>
<dbReference type="AlphaFoldDB" id="A0A5K0VJW6"/>
<dbReference type="Gramene" id="NC1G0103870.1">
    <property type="protein sequence ID" value="NC1G0103870.1:cds"/>
    <property type="gene ID" value="NC1G0103870"/>
</dbReference>
<dbReference type="PANTHER" id="PTHR31972">
    <property type="entry name" value="EXPRESSED PROTEIN"/>
    <property type="match status" value="1"/>
</dbReference>
<protein>
    <recommendedName>
        <fullName evidence="3">DUF868 domain-containing protein</fullName>
    </recommendedName>
</protein>
<dbReference type="EMBL" id="LR721774">
    <property type="protein sequence ID" value="VVV41285.1"/>
    <property type="molecule type" value="Genomic_DNA"/>
</dbReference>
<dbReference type="PANTHER" id="PTHR31972:SF6">
    <property type="entry name" value="DUF868 DOMAIN-CONTAINING PROTEIN"/>
    <property type="match status" value="1"/>
</dbReference>
<evidence type="ECO:0008006" key="3">
    <source>
        <dbReference type="Google" id="ProtNLM"/>
    </source>
</evidence>
<dbReference type="InterPro" id="IPR008586">
    <property type="entry name" value="DUF868_pln"/>
</dbReference>
<proteinExistence type="predicted"/>
<reference evidence="2" key="1">
    <citation type="submission" date="2019-09" db="EMBL/GenBank/DDBJ databases">
        <authorList>
            <person name="Zhang L."/>
        </authorList>
    </citation>
    <scope>NUCLEOTIDE SEQUENCE</scope>
</reference>
<dbReference type="OMA" id="FYIAITC"/>
<evidence type="ECO:0000313" key="2">
    <source>
        <dbReference type="EMBL" id="VVV41285.1"/>
    </source>
</evidence>
<dbReference type="Pfam" id="PF05910">
    <property type="entry name" value="DUF868"/>
    <property type="match status" value="1"/>
</dbReference>
<feature type="region of interest" description="Disordered" evidence="1">
    <location>
        <begin position="1"/>
        <end position="25"/>
    </location>
</feature>
<organism evidence="2">
    <name type="scientific">Nymphaea colorata</name>
    <name type="common">pocket water lily</name>
    <dbReference type="NCBI Taxonomy" id="210225"/>
    <lineage>
        <taxon>Eukaryota</taxon>
        <taxon>Viridiplantae</taxon>
        <taxon>Streptophyta</taxon>
        <taxon>Embryophyta</taxon>
        <taxon>Tracheophyta</taxon>
        <taxon>Spermatophyta</taxon>
        <taxon>Magnoliopsida</taxon>
        <taxon>Nymphaeales</taxon>
        <taxon>Nymphaeaceae</taxon>
        <taxon>Nymphaea</taxon>
    </lineage>
</organism>
<gene>
    <name evidence="2" type="ORF">NYM_LOCUS848</name>
</gene>
<evidence type="ECO:0000256" key="1">
    <source>
        <dbReference type="SAM" id="MobiDB-lite"/>
    </source>
</evidence>